<gene>
    <name evidence="1" type="primary">spo0M</name>
    <name evidence="1" type="ORF">MTBBW1_600045</name>
</gene>
<dbReference type="Pfam" id="PF07070">
    <property type="entry name" value="Spo0M"/>
    <property type="match status" value="1"/>
</dbReference>
<dbReference type="RefSeq" id="WP_080801651.1">
    <property type="nucleotide sequence ID" value="NZ_LT828542.1"/>
</dbReference>
<proteinExistence type="predicted"/>
<evidence type="ECO:0000313" key="1">
    <source>
        <dbReference type="EMBL" id="SLM32215.1"/>
    </source>
</evidence>
<dbReference type="OrthoDB" id="2351239at2"/>
<dbReference type="PANTHER" id="PTHR40053:SF1">
    <property type="entry name" value="SPORULATION-CONTROL PROTEIN SPO0M"/>
    <property type="match status" value="1"/>
</dbReference>
<dbReference type="InterPro" id="IPR009776">
    <property type="entry name" value="Spore_0_M"/>
</dbReference>
<dbReference type="Proteomes" id="UP000191931">
    <property type="component" value="Unassembled WGS sequence"/>
</dbReference>
<dbReference type="PANTHER" id="PTHR40053">
    <property type="entry name" value="SPORULATION-CONTROL PROTEIN SPO0M"/>
    <property type="match status" value="1"/>
</dbReference>
<dbReference type="EMBL" id="FWEV01000304">
    <property type="protein sequence ID" value="SLM32215.1"/>
    <property type="molecule type" value="Genomic_DNA"/>
</dbReference>
<keyword evidence="2" id="KW-1185">Reference proteome</keyword>
<dbReference type="STRING" id="1246637.MTBBW1_600045"/>
<reference evidence="1 2" key="1">
    <citation type="submission" date="2017-03" db="EMBL/GenBank/DDBJ databases">
        <authorList>
            <person name="Afonso C.L."/>
            <person name="Miller P.J."/>
            <person name="Scott M.A."/>
            <person name="Spackman E."/>
            <person name="Goraichik I."/>
            <person name="Dimitrov K.M."/>
            <person name="Suarez D.L."/>
            <person name="Swayne D.E."/>
        </authorList>
    </citation>
    <scope>NUCLEOTIDE SEQUENCE [LARGE SCALE GENOMIC DNA]</scope>
    <source>
        <strain evidence="1">PRJEB14757</strain>
    </source>
</reference>
<sequence>MSLFKKMLSSVGIGAATVNTELFNESYTPGESLTGIINIKGGSVEQQIDAIYLKIKSTFEDEIEVENEDGEENEINITRNALVAEYKISEPFTIGKNESISFDLDFILPEDTPVTVGKTRTWVETGLDIKMALDPSDKDYIHVLPHPMVDAVLTSTMDMGFEISEVVCEPAPPFMQMRLPFIQEFELKPVEGHFKTRLDEIELVFRPEKDRVEIFMEVDRKARGLLGSLSEMMGTDESMLRFTLHQSDLDTIILKLNDLIEEHC</sequence>
<evidence type="ECO:0000313" key="2">
    <source>
        <dbReference type="Proteomes" id="UP000191931"/>
    </source>
</evidence>
<dbReference type="AlphaFoldDB" id="A0A1W1HIH2"/>
<protein>
    <submittedName>
        <fullName evidence="1">Sporulation-control protein spo0M</fullName>
    </submittedName>
</protein>
<organism evidence="1 2">
    <name type="scientific">Desulfamplus magnetovallimortis</name>
    <dbReference type="NCBI Taxonomy" id="1246637"/>
    <lineage>
        <taxon>Bacteria</taxon>
        <taxon>Pseudomonadati</taxon>
        <taxon>Thermodesulfobacteriota</taxon>
        <taxon>Desulfobacteria</taxon>
        <taxon>Desulfobacterales</taxon>
        <taxon>Desulfobacteraceae</taxon>
        <taxon>Desulfamplus</taxon>
    </lineage>
</organism>
<name>A0A1W1HIH2_9BACT</name>
<accession>A0A1W1HIH2</accession>